<geneLocation type="chloroplast" evidence="1"/>
<accession>A0A1Z1MDB1</accession>
<keyword evidence="1" id="KW-0150">Chloroplast</keyword>
<reference evidence="1" key="1">
    <citation type="journal article" date="2017" name="J. Phycol.">
        <title>Analysis of chloroplast genomes and a supermatrix inform reclassification of the Rhodomelaceae (Rhodophyta).</title>
        <authorList>
            <person name="Diaz-Tapia P."/>
            <person name="Maggs C.A."/>
            <person name="West J.A."/>
            <person name="Verbruggen H."/>
        </authorList>
    </citation>
    <scope>NUCLEOTIDE SEQUENCE</scope>
    <source>
        <strain evidence="1">PD745</strain>
    </source>
</reference>
<sequence length="35" mass="4428">MKLNFKKLCLFNNIRSLQNKLEIYYKYEILLIKYE</sequence>
<proteinExistence type="predicted"/>
<protein>
    <submittedName>
        <fullName evidence="1">Uncharacterized protein</fullName>
    </submittedName>
</protein>
<evidence type="ECO:0000313" key="1">
    <source>
        <dbReference type="EMBL" id="ARW64077.1"/>
    </source>
</evidence>
<gene>
    <name evidence="1" type="primary">orf35</name>
</gene>
<organism evidence="1">
    <name type="scientific">Chondria sp.</name>
    <name type="common">in: red algae</name>
    <dbReference type="NCBI Taxonomy" id="1982705"/>
    <lineage>
        <taxon>Eukaryota</taxon>
        <taxon>Rhodophyta</taxon>
        <taxon>Florideophyceae</taxon>
        <taxon>Rhodymeniophycidae</taxon>
        <taxon>Ceramiales</taxon>
        <taxon>Rhodomelaceae</taxon>
        <taxon>Chondrieae</taxon>
        <taxon>Chondria</taxon>
    </lineage>
</organism>
<keyword evidence="1" id="KW-0934">Plastid</keyword>
<dbReference type="EMBL" id="MF101431">
    <property type="protein sequence ID" value="ARW64077.1"/>
    <property type="molecule type" value="Genomic_DNA"/>
</dbReference>
<name>A0A1Z1MDB1_9FLOR</name>
<dbReference type="AlphaFoldDB" id="A0A1Z1MDB1"/>